<dbReference type="EC" id="2.1.1.-" evidence="5"/>
<dbReference type="GO" id="GO:0032259">
    <property type="term" value="P:methylation"/>
    <property type="evidence" value="ECO:0007669"/>
    <property type="project" value="UniProtKB-KW"/>
</dbReference>
<dbReference type="GO" id="GO:0071885">
    <property type="term" value="F:N-terminal protein N-methyltransferase activity"/>
    <property type="evidence" value="ECO:0007669"/>
    <property type="project" value="UniProtKB-UniRule"/>
</dbReference>
<evidence type="ECO:0000256" key="1">
    <source>
        <dbReference type="ARBA" id="ARBA00022490"/>
    </source>
</evidence>
<sequence>MLSDDEENDSLGGDLFQEPEGFYQPEKPATYADHMLKSGQTLKLRLHEKGHLLWNAGRTIANFLEDHREELVKDKTVLELGAGAGLPSLTCAIYRARQVVVTDYPDPELIANLRENIESCELLPEPPNIYAEGYLWGASTEALTRHLSPSDEARFDLLILADLLFNHSEHQKLAATITKTLKKTPAAQALVFFTPYRPWLYEKDLAFFDLAKAQGLVVTRILEHAMEKVMFENDPGDEMLRRTVFGFRLTWSNP</sequence>
<dbReference type="GO" id="GO:0016279">
    <property type="term" value="F:protein-lysine N-methyltransferase activity"/>
    <property type="evidence" value="ECO:0007669"/>
    <property type="project" value="UniProtKB-UniRule"/>
</dbReference>
<dbReference type="InterPro" id="IPR025784">
    <property type="entry name" value="EFM7"/>
</dbReference>
<feature type="binding site" evidence="5">
    <location>
        <begin position="81"/>
        <end position="83"/>
    </location>
    <ligand>
        <name>S-adenosyl-L-methionine</name>
        <dbReference type="ChEBI" id="CHEBI:59789"/>
    </ligand>
</feature>
<keyword evidence="2 5" id="KW-0489">Methyltransferase</keyword>
<evidence type="ECO:0000256" key="3">
    <source>
        <dbReference type="ARBA" id="ARBA00022679"/>
    </source>
</evidence>
<keyword evidence="4 5" id="KW-0949">S-adenosyl-L-methionine</keyword>
<dbReference type="EMBL" id="LCWF01000022">
    <property type="protein sequence ID" value="KKY27687.1"/>
    <property type="molecule type" value="Genomic_DNA"/>
</dbReference>
<dbReference type="Pfam" id="PF10294">
    <property type="entry name" value="Methyltransf_16"/>
    <property type="match status" value="1"/>
</dbReference>
<feature type="binding site" evidence="5">
    <location>
        <position position="161"/>
    </location>
    <ligand>
        <name>S-adenosyl-L-methionine</name>
        <dbReference type="ChEBI" id="CHEBI:59789"/>
    </ligand>
</feature>
<evidence type="ECO:0000256" key="4">
    <source>
        <dbReference type="ARBA" id="ARBA00022691"/>
    </source>
</evidence>
<dbReference type="Gene3D" id="3.40.50.150">
    <property type="entry name" value="Vaccinia Virus protein VP39"/>
    <property type="match status" value="1"/>
</dbReference>
<organism evidence="6 7">
    <name type="scientific">Phaeomoniella chlamydospora</name>
    <name type="common">Phaeoacremonium chlamydosporum</name>
    <dbReference type="NCBI Taxonomy" id="158046"/>
    <lineage>
        <taxon>Eukaryota</taxon>
        <taxon>Fungi</taxon>
        <taxon>Dikarya</taxon>
        <taxon>Ascomycota</taxon>
        <taxon>Pezizomycotina</taxon>
        <taxon>Eurotiomycetes</taxon>
        <taxon>Chaetothyriomycetidae</taxon>
        <taxon>Phaeomoniellales</taxon>
        <taxon>Phaeomoniellaceae</taxon>
        <taxon>Phaeomoniella</taxon>
    </lineage>
</organism>
<dbReference type="Proteomes" id="UP000053317">
    <property type="component" value="Unassembled WGS sequence"/>
</dbReference>
<dbReference type="OrthoDB" id="46564at2759"/>
<reference evidence="6 7" key="2">
    <citation type="submission" date="2015-05" db="EMBL/GenBank/DDBJ databases">
        <authorList>
            <person name="Morales-Cruz A."/>
            <person name="Amrine K.C."/>
            <person name="Cantu D."/>
        </authorList>
    </citation>
    <scope>NUCLEOTIDE SEQUENCE [LARGE SCALE GENOMIC DNA]</scope>
    <source>
        <strain evidence="6">UCRPC4</strain>
    </source>
</reference>
<comment type="function">
    <text evidence="5">S-adenosyl-L-methionine-dependent protein methyltransferase that trimethylates the N-terminal glycine 'Gly-2' of elongation factor 1-alpha, before also catalyzing the mono- and dimethylation of 'Lys-3'.</text>
</comment>
<evidence type="ECO:0000313" key="6">
    <source>
        <dbReference type="EMBL" id="KKY27687.1"/>
    </source>
</evidence>
<dbReference type="GO" id="GO:0000183">
    <property type="term" value="P:rDNA heterochromatin formation"/>
    <property type="evidence" value="ECO:0007669"/>
    <property type="project" value="EnsemblFungi"/>
</dbReference>
<comment type="subcellular location">
    <subcellularLocation>
        <location evidence="5">Cytoplasm</location>
    </subcellularLocation>
</comment>
<proteinExistence type="inferred from homology"/>
<feature type="binding site" evidence="5">
    <location>
        <position position="54"/>
    </location>
    <ligand>
        <name>S-adenosyl-L-methionine</name>
        <dbReference type="ChEBI" id="CHEBI:59789"/>
    </ligand>
</feature>
<comment type="similarity">
    <text evidence="5">Belongs to the class I-like SAM-binding methyltransferase superfamily. EFM7 family.</text>
</comment>
<dbReference type="GO" id="GO:0005737">
    <property type="term" value="C:cytoplasm"/>
    <property type="evidence" value="ECO:0007669"/>
    <property type="project" value="UniProtKB-SubCell"/>
</dbReference>
<feature type="binding site" evidence="5">
    <location>
        <position position="136"/>
    </location>
    <ligand>
        <name>S-adenosyl-L-methionine</name>
        <dbReference type="ChEBI" id="CHEBI:59789"/>
    </ligand>
</feature>
<gene>
    <name evidence="5" type="primary">EFM7</name>
    <name evidence="6" type="ORF">UCRPC4_g00921</name>
</gene>
<keyword evidence="1 5" id="KW-0963">Cytoplasm</keyword>
<dbReference type="PANTHER" id="PTHR14614:SF10">
    <property type="entry name" value="PROTEIN N-TERMINAL AND LYSINE N-METHYLTRANSFERASE EFM7"/>
    <property type="match status" value="1"/>
</dbReference>
<reference evidence="6 7" key="1">
    <citation type="submission" date="2015-05" db="EMBL/GenBank/DDBJ databases">
        <title>Distinctive expansion of gene families associated with plant cell wall degradation and secondary metabolism in the genomes of grapevine trunk pathogens.</title>
        <authorList>
            <person name="Lawrence D.P."/>
            <person name="Travadon R."/>
            <person name="Rolshausen P.E."/>
            <person name="Baumgartner K."/>
        </authorList>
    </citation>
    <scope>NUCLEOTIDE SEQUENCE [LARGE SCALE GENOMIC DNA]</scope>
    <source>
        <strain evidence="6">UCRPC4</strain>
    </source>
</reference>
<protein>
    <recommendedName>
        <fullName evidence="5">Protein N-terminal and lysine N-methyltransferase EFM7</fullName>
        <ecNumber evidence="5">2.1.1.-</ecNumber>
    </recommendedName>
    <alternativeName>
        <fullName evidence="5">Elongation factor methyltransferase 7</fullName>
    </alternativeName>
</protein>
<dbReference type="HAMAP" id="MF_03223">
    <property type="entry name" value="Methyltr_EFM7"/>
    <property type="match status" value="1"/>
</dbReference>
<dbReference type="InterPro" id="IPR029063">
    <property type="entry name" value="SAM-dependent_MTases_sf"/>
</dbReference>
<dbReference type="InterPro" id="IPR019410">
    <property type="entry name" value="Methyltransf_16"/>
</dbReference>
<evidence type="ECO:0000313" key="7">
    <source>
        <dbReference type="Proteomes" id="UP000053317"/>
    </source>
</evidence>
<dbReference type="AlphaFoldDB" id="A0A0G2EYK9"/>
<dbReference type="SUPFAM" id="SSF53335">
    <property type="entry name" value="S-adenosyl-L-methionine-dependent methyltransferases"/>
    <property type="match status" value="1"/>
</dbReference>
<dbReference type="PROSITE" id="PS51560">
    <property type="entry name" value="SAM_MT_NNT1"/>
    <property type="match status" value="1"/>
</dbReference>
<accession>A0A0G2EYK9</accession>
<dbReference type="PANTHER" id="PTHR14614">
    <property type="entry name" value="HEPATOCELLULAR CARCINOMA-ASSOCIATED ANTIGEN"/>
    <property type="match status" value="1"/>
</dbReference>
<keyword evidence="3 5" id="KW-0808">Transferase</keyword>
<feature type="binding site" evidence="5">
    <location>
        <position position="103"/>
    </location>
    <ligand>
        <name>S-adenosyl-L-methionine</name>
        <dbReference type="ChEBI" id="CHEBI:59789"/>
    </ligand>
</feature>
<evidence type="ECO:0000256" key="2">
    <source>
        <dbReference type="ARBA" id="ARBA00022603"/>
    </source>
</evidence>
<evidence type="ECO:0000256" key="5">
    <source>
        <dbReference type="HAMAP-Rule" id="MF_03223"/>
    </source>
</evidence>
<keyword evidence="7" id="KW-1185">Reference proteome</keyword>
<comment type="caution">
    <text evidence="6">The sequence shown here is derived from an EMBL/GenBank/DDBJ whole genome shotgun (WGS) entry which is preliminary data.</text>
</comment>
<dbReference type="CDD" id="cd02440">
    <property type="entry name" value="AdoMet_MTases"/>
    <property type="match status" value="1"/>
</dbReference>
<name>A0A0G2EYK9_PHACM</name>